<evidence type="ECO:0000313" key="2">
    <source>
        <dbReference type="EMBL" id="CEK86956.1"/>
    </source>
</evidence>
<evidence type="ECO:0000313" key="3">
    <source>
        <dbReference type="EMBL" id="CEK86957.1"/>
    </source>
</evidence>
<dbReference type="AlphaFoldDB" id="A0A0B7B3X5"/>
<dbReference type="EMBL" id="HACG01040091">
    <property type="protein sequence ID" value="CEK86956.1"/>
    <property type="molecule type" value="Transcribed_RNA"/>
</dbReference>
<protein>
    <submittedName>
        <fullName evidence="2">Uncharacterized protein</fullName>
    </submittedName>
</protein>
<gene>
    <name evidence="2" type="primary">ORF156551</name>
    <name evidence="3" type="synonym">ORF156558</name>
</gene>
<organism evidence="2">
    <name type="scientific">Arion vulgaris</name>
    <dbReference type="NCBI Taxonomy" id="1028688"/>
    <lineage>
        <taxon>Eukaryota</taxon>
        <taxon>Metazoa</taxon>
        <taxon>Spiralia</taxon>
        <taxon>Lophotrochozoa</taxon>
        <taxon>Mollusca</taxon>
        <taxon>Gastropoda</taxon>
        <taxon>Heterobranchia</taxon>
        <taxon>Euthyneura</taxon>
        <taxon>Panpulmonata</taxon>
        <taxon>Eupulmonata</taxon>
        <taxon>Stylommatophora</taxon>
        <taxon>Helicina</taxon>
        <taxon>Arionoidea</taxon>
        <taxon>Arionidae</taxon>
        <taxon>Arion</taxon>
    </lineage>
</organism>
<evidence type="ECO:0000256" key="1">
    <source>
        <dbReference type="SAM" id="MobiDB-lite"/>
    </source>
</evidence>
<sequence length="70" mass="8830">MRERQEQYDPTEIINDENGQALNDPKMIMNRWRQYFNELLSLQQEDQLNTQRKHNKHKYRIRTKYNTFRD</sequence>
<dbReference type="EMBL" id="HACG01040092">
    <property type="protein sequence ID" value="CEK86957.1"/>
    <property type="molecule type" value="Transcribed_RNA"/>
</dbReference>
<name>A0A0B7B3X5_9EUPU</name>
<feature type="region of interest" description="Disordered" evidence="1">
    <location>
        <begin position="1"/>
        <end position="20"/>
    </location>
</feature>
<accession>A0A0B7B3X5</accession>
<proteinExistence type="predicted"/>
<reference evidence="2" key="1">
    <citation type="submission" date="2014-12" db="EMBL/GenBank/DDBJ databases">
        <title>Insight into the proteome of Arion vulgaris.</title>
        <authorList>
            <person name="Aradska J."/>
            <person name="Bulat T."/>
            <person name="Smidak R."/>
            <person name="Sarate P."/>
            <person name="Gangsoo J."/>
            <person name="Sialana F."/>
            <person name="Bilban M."/>
            <person name="Lubec G."/>
        </authorList>
    </citation>
    <scope>NUCLEOTIDE SEQUENCE</scope>
    <source>
        <tissue evidence="2">Skin</tissue>
    </source>
</reference>